<name>A0A8H6KGB2_9PEZI</name>
<dbReference type="Proteomes" id="UP000639643">
    <property type="component" value="Unassembled WGS sequence"/>
</dbReference>
<reference evidence="2" key="1">
    <citation type="journal article" date="2020" name="Phytopathology">
        <title>Genome Sequence Resources of Colletotrichum truncatum, C. plurivorum, C. musicola, and C. sojae: Four Species Pathogenic to Soybean (Glycine max).</title>
        <authorList>
            <person name="Rogerio F."/>
            <person name="Boufleur T.R."/>
            <person name="Ciampi-Guillardi M."/>
            <person name="Sukno S.A."/>
            <person name="Thon M.R."/>
            <person name="Massola Junior N.S."/>
            <person name="Baroncelli R."/>
        </authorList>
    </citation>
    <scope>NUCLEOTIDE SEQUENCE</scope>
    <source>
        <strain evidence="2">LFN0074</strain>
    </source>
</reference>
<gene>
    <name evidence="2" type="ORF">CMUS01_07472</name>
</gene>
<comment type="caution">
    <text evidence="2">The sequence shown here is derived from an EMBL/GenBank/DDBJ whole genome shotgun (WGS) entry which is preliminary data.</text>
</comment>
<accession>A0A8H6KGB2</accession>
<protein>
    <submittedName>
        <fullName evidence="2">Uncharacterized protein</fullName>
    </submittedName>
</protein>
<evidence type="ECO:0000313" key="2">
    <source>
        <dbReference type="EMBL" id="KAF6831087.1"/>
    </source>
</evidence>
<sequence>MWSIVSRGFVTNLRGKCSVAVVHLQPLLLLLLRRHLARRNGKLQVNSNGNGNGTTQQAPRSRSSAERQAG</sequence>
<evidence type="ECO:0000313" key="3">
    <source>
        <dbReference type="Proteomes" id="UP000639643"/>
    </source>
</evidence>
<proteinExistence type="predicted"/>
<dbReference type="EMBL" id="WIGM01000269">
    <property type="protein sequence ID" value="KAF6831087.1"/>
    <property type="molecule type" value="Genomic_DNA"/>
</dbReference>
<evidence type="ECO:0000256" key="1">
    <source>
        <dbReference type="SAM" id="MobiDB-lite"/>
    </source>
</evidence>
<keyword evidence="3" id="KW-1185">Reference proteome</keyword>
<feature type="region of interest" description="Disordered" evidence="1">
    <location>
        <begin position="42"/>
        <end position="70"/>
    </location>
</feature>
<organism evidence="2 3">
    <name type="scientific">Colletotrichum musicola</name>
    <dbReference type="NCBI Taxonomy" id="2175873"/>
    <lineage>
        <taxon>Eukaryota</taxon>
        <taxon>Fungi</taxon>
        <taxon>Dikarya</taxon>
        <taxon>Ascomycota</taxon>
        <taxon>Pezizomycotina</taxon>
        <taxon>Sordariomycetes</taxon>
        <taxon>Hypocreomycetidae</taxon>
        <taxon>Glomerellales</taxon>
        <taxon>Glomerellaceae</taxon>
        <taxon>Colletotrichum</taxon>
        <taxon>Colletotrichum orchidearum species complex</taxon>
    </lineage>
</organism>
<dbReference type="AlphaFoldDB" id="A0A8H6KGB2"/>